<accession>W4L9M5</accession>
<evidence type="ECO:0000313" key="2">
    <source>
        <dbReference type="Proteomes" id="UP000019141"/>
    </source>
</evidence>
<protein>
    <submittedName>
        <fullName evidence="1">Uncharacterized protein</fullName>
    </submittedName>
</protein>
<comment type="caution">
    <text evidence="1">The sequence shown here is derived from an EMBL/GenBank/DDBJ whole genome shotgun (WGS) entry which is preliminary data.</text>
</comment>
<dbReference type="Proteomes" id="UP000019141">
    <property type="component" value="Unassembled WGS sequence"/>
</dbReference>
<dbReference type="HOGENOM" id="CLU_1318970_0_0_7"/>
<sequence length="208" mass="23945">MGKDQPLVFAGPKEARYLRLDADDVYYIWTKPVDIDARQWPILEITWGMERFAEGAALDVHGRSDRPLVIIVSFGKKLAGTNRLFPSVPRGLAFFWGETETVGQSYTCIQPRIGPEDVRMQCRYPHVHYIALRRNHAGSVHTEQVNLVAHFQRYFPKYWKMHRHIPPIVGISFEAGTTKTHSFSQSRLYALTFMKTISAQKEIAQEEP</sequence>
<evidence type="ECO:0000313" key="1">
    <source>
        <dbReference type="EMBL" id="ETW94619.1"/>
    </source>
</evidence>
<gene>
    <name evidence="1" type="ORF">ETSY1_34040</name>
</gene>
<dbReference type="AlphaFoldDB" id="W4L9M5"/>
<keyword evidence="2" id="KW-1185">Reference proteome</keyword>
<reference evidence="1 2" key="1">
    <citation type="journal article" date="2014" name="Nature">
        <title>An environmental bacterial taxon with a large and distinct metabolic repertoire.</title>
        <authorList>
            <person name="Wilson M.C."/>
            <person name="Mori T."/>
            <person name="Ruckert C."/>
            <person name="Uria A.R."/>
            <person name="Helf M.J."/>
            <person name="Takada K."/>
            <person name="Gernert C."/>
            <person name="Steffens U.A."/>
            <person name="Heycke N."/>
            <person name="Schmitt S."/>
            <person name="Rinke C."/>
            <person name="Helfrich E.J."/>
            <person name="Brachmann A.O."/>
            <person name="Gurgui C."/>
            <person name="Wakimoto T."/>
            <person name="Kracht M."/>
            <person name="Crusemann M."/>
            <person name="Hentschel U."/>
            <person name="Abe I."/>
            <person name="Matsunaga S."/>
            <person name="Kalinowski J."/>
            <person name="Takeyama H."/>
            <person name="Piel J."/>
        </authorList>
    </citation>
    <scope>NUCLEOTIDE SEQUENCE [LARGE SCALE GENOMIC DNA]</scope>
    <source>
        <strain evidence="2">TSY1</strain>
    </source>
</reference>
<dbReference type="InterPro" id="IPR021409">
    <property type="entry name" value="DUF3047"/>
</dbReference>
<organism evidence="1 2">
    <name type="scientific">Entotheonella factor</name>
    <dbReference type="NCBI Taxonomy" id="1429438"/>
    <lineage>
        <taxon>Bacteria</taxon>
        <taxon>Pseudomonadati</taxon>
        <taxon>Nitrospinota/Tectimicrobiota group</taxon>
        <taxon>Candidatus Tectimicrobiota</taxon>
        <taxon>Candidatus Entotheonellia</taxon>
        <taxon>Candidatus Entotheonellales</taxon>
        <taxon>Candidatus Entotheonellaceae</taxon>
        <taxon>Candidatus Entotheonella</taxon>
    </lineage>
</organism>
<dbReference type="Pfam" id="PF11249">
    <property type="entry name" value="DUF3047"/>
    <property type="match status" value="1"/>
</dbReference>
<proteinExistence type="predicted"/>
<name>W4L9M5_ENTF1</name>
<dbReference type="EMBL" id="AZHW01001036">
    <property type="protein sequence ID" value="ETW94619.1"/>
    <property type="molecule type" value="Genomic_DNA"/>
</dbReference>